<keyword evidence="2 5" id="KW-0812">Transmembrane</keyword>
<feature type="transmembrane region" description="Helical" evidence="5">
    <location>
        <begin position="38"/>
        <end position="58"/>
    </location>
</feature>
<feature type="transmembrane region" description="Helical" evidence="5">
    <location>
        <begin position="315"/>
        <end position="344"/>
    </location>
</feature>
<comment type="caution">
    <text evidence="7">The sequence shown here is derived from an EMBL/GenBank/DDBJ whole genome shotgun (WGS) entry which is preliminary data.</text>
</comment>
<feature type="transmembrane region" description="Helical" evidence="5">
    <location>
        <begin position="105"/>
        <end position="127"/>
    </location>
</feature>
<sequence>MHLLAHLRDNWKSGVTVALVSIPLSVSLAVASESTPTAGIITAIWAGLLAAIFGGSHYNIVGPTGALSGILATYAIIHGAHLLPMLAIMAGVFILLAYAFKLEKFLVFVPGSAIHGFTLGVAFIIAFNQMNFALGLSGLTKHEHFVGNLAESFKNIGATDATTALMFGAFLALMFVLLKYLPRVPGAIILAPIGILLGYLSQNNIIGITVQTLGSRYPDMTAKLFEMPSFAVNMPMVSAALAVALVAILETMLSAKIADGMTKTKHDKRKEMLGLGIANIASGMMGGIPATAALARTSLNIKSGANHRASGIVSAIAVAVISVALLATFKFIPLAVIAAILVFVAVRMIERHHFARMWKHEKKEFVVAMIVAFVTVYEDPIIGILLGVALALLMFMEKISRGQFELIFHGTKGKEMEKIASDSLDTLEHTSDVIIYSIRGQLAYINSQSHVERFQRSLNGYKTVIIRLRELAFIDLDGVEAFNEIVEHIWAQHKQVIVTSVHPLVESVLKESPVYQKLLKQENVFQRTSKALDHLGY</sequence>
<dbReference type="GO" id="GO:0016020">
    <property type="term" value="C:membrane"/>
    <property type="evidence" value="ECO:0007669"/>
    <property type="project" value="UniProtKB-SubCell"/>
</dbReference>
<dbReference type="Proteomes" id="UP000034846">
    <property type="component" value="Unassembled WGS sequence"/>
</dbReference>
<proteinExistence type="predicted"/>
<reference evidence="7 8" key="1">
    <citation type="journal article" date="2015" name="Nature">
        <title>rRNA introns, odd ribosomes, and small enigmatic genomes across a large radiation of phyla.</title>
        <authorList>
            <person name="Brown C.T."/>
            <person name="Hug L.A."/>
            <person name="Thomas B.C."/>
            <person name="Sharon I."/>
            <person name="Castelle C.J."/>
            <person name="Singh A."/>
            <person name="Wilkins M.J."/>
            <person name="Williams K.H."/>
            <person name="Banfield J.F."/>
        </authorList>
    </citation>
    <scope>NUCLEOTIDE SEQUENCE [LARGE SCALE GENOMIC DNA]</scope>
</reference>
<dbReference type="PROSITE" id="PS50801">
    <property type="entry name" value="STAS"/>
    <property type="match status" value="1"/>
</dbReference>
<accession>A0A0G2A7R8</accession>
<feature type="transmembrane region" description="Helical" evidence="5">
    <location>
        <begin position="273"/>
        <end position="295"/>
    </location>
</feature>
<feature type="domain" description="STAS" evidence="6">
    <location>
        <begin position="423"/>
        <end position="535"/>
    </location>
</feature>
<feature type="transmembrane region" description="Helical" evidence="5">
    <location>
        <begin position="188"/>
        <end position="210"/>
    </location>
</feature>
<evidence type="ECO:0000256" key="1">
    <source>
        <dbReference type="ARBA" id="ARBA00004141"/>
    </source>
</evidence>
<dbReference type="Pfam" id="PF00916">
    <property type="entry name" value="Sulfate_transp"/>
    <property type="match status" value="1"/>
</dbReference>
<evidence type="ECO:0000259" key="6">
    <source>
        <dbReference type="PROSITE" id="PS50801"/>
    </source>
</evidence>
<dbReference type="PANTHER" id="PTHR11814">
    <property type="entry name" value="SULFATE TRANSPORTER"/>
    <property type="match status" value="1"/>
</dbReference>
<dbReference type="GO" id="GO:0055085">
    <property type="term" value="P:transmembrane transport"/>
    <property type="evidence" value="ECO:0007669"/>
    <property type="project" value="InterPro"/>
</dbReference>
<evidence type="ECO:0000256" key="4">
    <source>
        <dbReference type="ARBA" id="ARBA00023136"/>
    </source>
</evidence>
<feature type="transmembrane region" description="Helical" evidence="5">
    <location>
        <begin position="12"/>
        <end position="31"/>
    </location>
</feature>
<comment type="subcellular location">
    <subcellularLocation>
        <location evidence="1">Membrane</location>
        <topology evidence="1">Multi-pass membrane protein</topology>
    </subcellularLocation>
</comment>
<dbReference type="EMBL" id="LCRD01000074">
    <property type="protein sequence ID" value="KKW28364.1"/>
    <property type="molecule type" value="Genomic_DNA"/>
</dbReference>
<keyword evidence="3 5" id="KW-1133">Transmembrane helix</keyword>
<dbReference type="InterPro" id="IPR011547">
    <property type="entry name" value="SLC26A/SulP_dom"/>
</dbReference>
<dbReference type="CDD" id="cd07042">
    <property type="entry name" value="STAS_SulP_like_sulfate_transporter"/>
    <property type="match status" value="1"/>
</dbReference>
<evidence type="ECO:0000256" key="5">
    <source>
        <dbReference type="SAM" id="Phobius"/>
    </source>
</evidence>
<dbReference type="InterPro" id="IPR002645">
    <property type="entry name" value="STAS_dom"/>
</dbReference>
<feature type="transmembrane region" description="Helical" evidence="5">
    <location>
        <begin position="230"/>
        <end position="253"/>
    </location>
</feature>
<organism evidence="7 8">
    <name type="scientific">Candidatus Uhrbacteria bacterium GW2011_GWD2_52_7</name>
    <dbReference type="NCBI Taxonomy" id="1618989"/>
    <lineage>
        <taxon>Bacteria</taxon>
        <taxon>Candidatus Uhriibacteriota</taxon>
    </lineage>
</organism>
<keyword evidence="4 5" id="KW-0472">Membrane</keyword>
<feature type="transmembrane region" description="Helical" evidence="5">
    <location>
        <begin position="161"/>
        <end position="181"/>
    </location>
</feature>
<feature type="transmembrane region" description="Helical" evidence="5">
    <location>
        <begin position="70"/>
        <end position="98"/>
    </location>
</feature>
<evidence type="ECO:0000256" key="3">
    <source>
        <dbReference type="ARBA" id="ARBA00022989"/>
    </source>
</evidence>
<evidence type="ECO:0000313" key="8">
    <source>
        <dbReference type="Proteomes" id="UP000034846"/>
    </source>
</evidence>
<dbReference type="InterPro" id="IPR036513">
    <property type="entry name" value="STAS_dom_sf"/>
</dbReference>
<protein>
    <recommendedName>
        <fullName evidence="6">STAS domain-containing protein</fullName>
    </recommendedName>
</protein>
<dbReference type="SUPFAM" id="SSF52091">
    <property type="entry name" value="SpoIIaa-like"/>
    <property type="match status" value="1"/>
</dbReference>
<gene>
    <name evidence="7" type="ORF">UY72_C0074G0006</name>
</gene>
<dbReference type="InterPro" id="IPR001902">
    <property type="entry name" value="SLC26A/SulP_fam"/>
</dbReference>
<dbReference type="AlphaFoldDB" id="A0A0G2A7R8"/>
<dbReference type="Gene3D" id="3.30.750.24">
    <property type="entry name" value="STAS domain"/>
    <property type="match status" value="1"/>
</dbReference>
<evidence type="ECO:0000256" key="2">
    <source>
        <dbReference type="ARBA" id="ARBA00022692"/>
    </source>
</evidence>
<dbReference type="Pfam" id="PF01740">
    <property type="entry name" value="STAS"/>
    <property type="match status" value="1"/>
</dbReference>
<feature type="transmembrane region" description="Helical" evidence="5">
    <location>
        <begin position="365"/>
        <end position="396"/>
    </location>
</feature>
<evidence type="ECO:0000313" key="7">
    <source>
        <dbReference type="EMBL" id="KKW28364.1"/>
    </source>
</evidence>
<name>A0A0G2A7R8_9BACT</name>